<dbReference type="UniPathway" id="UPA00148">
    <property type="reaction ID" value="UER00236"/>
</dbReference>
<dbReference type="GO" id="GO:0009236">
    <property type="term" value="P:cobalamin biosynthetic process"/>
    <property type="evidence" value="ECO:0007669"/>
    <property type="project" value="UniProtKB-UniPathway"/>
</dbReference>
<dbReference type="GeneID" id="84800379"/>
<dbReference type="EC" id="2.7.1.156" evidence="8"/>
<evidence type="ECO:0000256" key="15">
    <source>
        <dbReference type="ARBA" id="ARBA00023134"/>
    </source>
</evidence>
<comment type="catalytic activity">
    <reaction evidence="3">
        <text>adenosylcob(III)inamide + GTP = adenosylcob(III)inamide phosphate + GDP + H(+)</text>
        <dbReference type="Rhea" id="RHEA:15765"/>
        <dbReference type="ChEBI" id="CHEBI:2480"/>
        <dbReference type="ChEBI" id="CHEBI:15378"/>
        <dbReference type="ChEBI" id="CHEBI:37565"/>
        <dbReference type="ChEBI" id="CHEBI:58189"/>
        <dbReference type="ChEBI" id="CHEBI:58502"/>
        <dbReference type="EC" id="2.7.1.156"/>
    </reaction>
</comment>
<dbReference type="InterPro" id="IPR027417">
    <property type="entry name" value="P-loop_NTPase"/>
</dbReference>
<evidence type="ECO:0000256" key="5">
    <source>
        <dbReference type="ARBA" id="ARBA00004692"/>
    </source>
</evidence>
<evidence type="ECO:0000256" key="17">
    <source>
        <dbReference type="ARBA" id="ARBA00030571"/>
    </source>
</evidence>
<dbReference type="Gene3D" id="3.40.50.300">
    <property type="entry name" value="P-loop containing nucleotide triphosphate hydrolases"/>
    <property type="match status" value="1"/>
</dbReference>
<feature type="binding site" evidence="19">
    <location>
        <position position="94"/>
    </location>
    <ligand>
        <name>GTP</name>
        <dbReference type="ChEBI" id="CHEBI:37565"/>
    </ligand>
</feature>
<dbReference type="RefSeq" id="WP_007789099.1">
    <property type="nucleotide sequence ID" value="NZ_ADGQ01000035.1"/>
</dbReference>
<feature type="binding site" evidence="19">
    <location>
        <begin position="40"/>
        <end position="42"/>
    </location>
    <ligand>
        <name>GTP</name>
        <dbReference type="ChEBI" id="CHEBI:37565"/>
    </ligand>
</feature>
<comment type="function">
    <text evidence="4">Catalyzes ATP-dependent phosphorylation of adenosylcobinamide and addition of GMP to adenosylcobinamide phosphate.</text>
</comment>
<comment type="caution">
    <text evidence="20">The sequence shown here is derived from an EMBL/GenBank/DDBJ whole genome shotgun (WGS) entry which is preliminary data.</text>
</comment>
<dbReference type="eggNOG" id="COG2087">
    <property type="taxonomic scope" value="Bacteria"/>
</dbReference>
<feature type="binding site" evidence="19">
    <location>
        <begin position="9"/>
        <end position="16"/>
    </location>
    <ligand>
        <name>GTP</name>
        <dbReference type="ChEBI" id="CHEBI:37565"/>
    </ligand>
</feature>
<dbReference type="CDD" id="cd00544">
    <property type="entry name" value="CobU"/>
    <property type="match status" value="1"/>
</dbReference>
<dbReference type="EMBL" id="ADGQ01000035">
    <property type="protein sequence ID" value="EFM64962.1"/>
    <property type="molecule type" value="Genomic_DNA"/>
</dbReference>
<evidence type="ECO:0000256" key="16">
    <source>
        <dbReference type="ARBA" id="ARBA00029570"/>
    </source>
</evidence>
<feature type="binding site" evidence="19">
    <location>
        <position position="69"/>
    </location>
    <ligand>
        <name>GTP</name>
        <dbReference type="ChEBI" id="CHEBI:37565"/>
    </ligand>
</feature>
<evidence type="ECO:0000256" key="2">
    <source>
        <dbReference type="ARBA" id="ARBA00000711"/>
    </source>
</evidence>
<evidence type="ECO:0000256" key="11">
    <source>
        <dbReference type="ARBA" id="ARBA00022679"/>
    </source>
</evidence>
<sequence>MARISLVTGGANSGKSKFAEDLCLGLEPGENGEDKVLYIASAKILDGEMAEKKARHIERRKTYGWDTLEAYRDFDKHFDDQSIFDKGYKAILFDCLTMMVTNILFEGNMDFDASDRKLRQDKEDIVFKELDKLLDLVADKDLDIVFVTNELGMGLVGDTNLSRYFLEIGGKVNMYIADRSQVMYFVVSGQPIRVK</sequence>
<dbReference type="AlphaFoldDB" id="E0E2D1"/>
<keyword evidence="21" id="KW-1185">Reference proteome</keyword>
<dbReference type="PIRSF" id="PIRSF006135">
    <property type="entry name" value="CobU"/>
    <property type="match status" value="1"/>
</dbReference>
<evidence type="ECO:0000256" key="9">
    <source>
        <dbReference type="ARBA" id="ARBA00012523"/>
    </source>
</evidence>
<protein>
    <recommendedName>
        <fullName evidence="16">Adenosylcobinamide kinase</fullName>
        <ecNumber evidence="8">2.7.1.156</ecNumber>
        <ecNumber evidence="9">2.7.7.62</ecNumber>
    </recommendedName>
    <alternativeName>
        <fullName evidence="17">Adenosylcobinamide-phosphate guanylyltransferase</fullName>
    </alternativeName>
</protein>
<evidence type="ECO:0000256" key="10">
    <source>
        <dbReference type="ARBA" id="ARBA00022573"/>
    </source>
</evidence>
<proteinExistence type="inferred from homology"/>
<evidence type="ECO:0000256" key="13">
    <source>
        <dbReference type="ARBA" id="ARBA00022777"/>
    </source>
</evidence>
<keyword evidence="20" id="KW-0548">Nucleotidyltransferase</keyword>
<dbReference type="InterPro" id="IPR003203">
    <property type="entry name" value="CobU/CobP"/>
</dbReference>
<evidence type="ECO:0000313" key="21">
    <source>
        <dbReference type="Proteomes" id="UP000003244"/>
    </source>
</evidence>
<keyword evidence="13 20" id="KW-0418">Kinase</keyword>
<dbReference type="Pfam" id="PF02283">
    <property type="entry name" value="CobU"/>
    <property type="match status" value="1"/>
</dbReference>
<dbReference type="EC" id="2.7.7.62" evidence="9"/>
<dbReference type="Proteomes" id="UP000003244">
    <property type="component" value="Unassembled WGS sequence"/>
</dbReference>
<evidence type="ECO:0000313" key="20">
    <source>
        <dbReference type="EMBL" id="EFM64962.1"/>
    </source>
</evidence>
<evidence type="ECO:0000256" key="7">
    <source>
        <dbReference type="ARBA" id="ARBA00007490"/>
    </source>
</evidence>
<keyword evidence="10" id="KW-0169">Cobalamin biosynthesis</keyword>
<keyword evidence="14" id="KW-0067">ATP-binding</keyword>
<evidence type="ECO:0000256" key="8">
    <source>
        <dbReference type="ARBA" id="ARBA00012016"/>
    </source>
</evidence>
<evidence type="ECO:0000256" key="14">
    <source>
        <dbReference type="ARBA" id="ARBA00022840"/>
    </source>
</evidence>
<dbReference type="GO" id="GO:0008820">
    <property type="term" value="F:cobinamide phosphate guanylyltransferase activity"/>
    <property type="evidence" value="ECO:0007669"/>
    <property type="project" value="UniProtKB-EC"/>
</dbReference>
<evidence type="ECO:0000256" key="6">
    <source>
        <dbReference type="ARBA" id="ARBA00005159"/>
    </source>
</evidence>
<dbReference type="OrthoDB" id="9799422at2"/>
<comment type="pathway">
    <text evidence="6">Cofactor biosynthesis; adenosylcobalamin biosynthesis; adenosylcobalamin from cob(II)yrinate a,c-diamide: step 5/7.</text>
</comment>
<dbReference type="GO" id="GO:0043752">
    <property type="term" value="F:adenosylcobinamide kinase activity"/>
    <property type="evidence" value="ECO:0007669"/>
    <property type="project" value="UniProtKB-EC"/>
</dbReference>
<dbReference type="GO" id="GO:0005525">
    <property type="term" value="F:GTP binding"/>
    <property type="evidence" value="ECO:0007669"/>
    <property type="project" value="UniProtKB-KW"/>
</dbReference>
<comment type="catalytic activity">
    <reaction evidence="2">
        <text>adenosylcob(III)inamide phosphate + GTP + H(+) = adenosylcob(III)inamide-GDP + diphosphate</text>
        <dbReference type="Rhea" id="RHEA:22712"/>
        <dbReference type="ChEBI" id="CHEBI:15378"/>
        <dbReference type="ChEBI" id="CHEBI:33019"/>
        <dbReference type="ChEBI" id="CHEBI:37565"/>
        <dbReference type="ChEBI" id="CHEBI:58502"/>
        <dbReference type="ChEBI" id="CHEBI:60487"/>
        <dbReference type="EC" id="2.7.7.62"/>
    </reaction>
</comment>
<feature type="active site" description="GMP-histidine intermediate" evidence="18">
    <location>
        <position position="56"/>
    </location>
</feature>
<comment type="pathway">
    <text evidence="5">Cofactor biosynthesis; adenosylcobalamin biosynthesis; adenosylcobalamin from cob(II)yrinate a,c-diamide: step 6/7.</text>
</comment>
<evidence type="ECO:0000256" key="19">
    <source>
        <dbReference type="PIRSR" id="PIRSR006135-2"/>
    </source>
</evidence>
<dbReference type="PANTHER" id="PTHR34848">
    <property type="match status" value="1"/>
</dbReference>
<comment type="similarity">
    <text evidence="7">Belongs to the CobU/CobP family.</text>
</comment>
<evidence type="ECO:0000256" key="12">
    <source>
        <dbReference type="ARBA" id="ARBA00022741"/>
    </source>
</evidence>
<evidence type="ECO:0000256" key="4">
    <source>
        <dbReference type="ARBA" id="ARBA00003889"/>
    </source>
</evidence>
<evidence type="ECO:0000256" key="3">
    <source>
        <dbReference type="ARBA" id="ARBA00001522"/>
    </source>
</evidence>
<keyword evidence="15 19" id="KW-0342">GTP-binding</keyword>
<evidence type="ECO:0000256" key="18">
    <source>
        <dbReference type="PIRSR" id="PIRSR006135-1"/>
    </source>
</evidence>
<reference evidence="20 21" key="1">
    <citation type="submission" date="2010-08" db="EMBL/GenBank/DDBJ databases">
        <authorList>
            <person name="Harkins D.M."/>
            <person name="Madupu R."/>
            <person name="Durkin A.S."/>
            <person name="Torralba M."/>
            <person name="Methe B."/>
            <person name="Sutton G.G."/>
            <person name="Nelson K.E."/>
        </authorList>
    </citation>
    <scope>NUCLEOTIDE SEQUENCE [LARGE SCALE GENOMIC DNA]</scope>
    <source>
        <strain evidence="20 21">DSM 17678</strain>
    </source>
</reference>
<name>E0E2D1_9FIRM</name>
<organism evidence="20 21">
    <name type="scientific">Peptostreptococcus stomatis DSM 17678</name>
    <dbReference type="NCBI Taxonomy" id="596315"/>
    <lineage>
        <taxon>Bacteria</taxon>
        <taxon>Bacillati</taxon>
        <taxon>Bacillota</taxon>
        <taxon>Clostridia</taxon>
        <taxon>Peptostreptococcales</taxon>
        <taxon>Peptostreptococcaceae</taxon>
        <taxon>Peptostreptococcus</taxon>
    </lineage>
</organism>
<keyword evidence="12 19" id="KW-0547">Nucleotide-binding</keyword>
<comment type="catalytic activity">
    <reaction evidence="1">
        <text>adenosylcob(III)inamide + ATP = adenosylcob(III)inamide phosphate + ADP + H(+)</text>
        <dbReference type="Rhea" id="RHEA:15769"/>
        <dbReference type="ChEBI" id="CHEBI:2480"/>
        <dbReference type="ChEBI" id="CHEBI:15378"/>
        <dbReference type="ChEBI" id="CHEBI:30616"/>
        <dbReference type="ChEBI" id="CHEBI:58502"/>
        <dbReference type="ChEBI" id="CHEBI:456216"/>
        <dbReference type="EC" id="2.7.1.156"/>
    </reaction>
</comment>
<dbReference type="STRING" id="596315.HMPREF0634_1261"/>
<accession>E0E2D1</accession>
<gene>
    <name evidence="20" type="ORF">HMPREF0634_1261</name>
</gene>
<keyword evidence="11 20" id="KW-0808">Transferase</keyword>
<dbReference type="GO" id="GO:0005524">
    <property type="term" value="F:ATP binding"/>
    <property type="evidence" value="ECO:0007669"/>
    <property type="project" value="UniProtKB-KW"/>
</dbReference>
<dbReference type="PANTHER" id="PTHR34848:SF1">
    <property type="entry name" value="BIFUNCTIONAL ADENOSYLCOBALAMIN BIOSYNTHESIS PROTEIN COBU"/>
    <property type="match status" value="1"/>
</dbReference>
<dbReference type="SUPFAM" id="SSF52540">
    <property type="entry name" value="P-loop containing nucleoside triphosphate hydrolases"/>
    <property type="match status" value="1"/>
</dbReference>
<evidence type="ECO:0000256" key="1">
    <source>
        <dbReference type="ARBA" id="ARBA00000312"/>
    </source>
</evidence>